<dbReference type="FunFam" id="3.30.160.60:FF:000100">
    <property type="entry name" value="Zinc finger 45-like"/>
    <property type="match status" value="1"/>
</dbReference>
<protein>
    <recommendedName>
        <fullName evidence="8">C2H2-type domain-containing protein</fullName>
    </recommendedName>
</protein>
<gene>
    <name evidence="9" type="ORF">CLODIP_2_CD11997</name>
</gene>
<keyword evidence="5" id="KW-0862">Zinc</keyword>
<dbReference type="InterPro" id="IPR036236">
    <property type="entry name" value="Znf_C2H2_sf"/>
</dbReference>
<dbReference type="GO" id="GO:0000981">
    <property type="term" value="F:DNA-binding transcription factor activity, RNA polymerase II-specific"/>
    <property type="evidence" value="ECO:0007669"/>
    <property type="project" value="TreeGrafter"/>
</dbReference>
<keyword evidence="3" id="KW-0677">Repeat</keyword>
<comment type="caution">
    <text evidence="9">The sequence shown here is derived from an EMBL/GenBank/DDBJ whole genome shotgun (WGS) entry which is preliminary data.</text>
</comment>
<keyword evidence="2" id="KW-0479">Metal-binding</keyword>
<dbReference type="InterPro" id="IPR013087">
    <property type="entry name" value="Znf_C2H2_type"/>
</dbReference>
<dbReference type="GO" id="GO:0005634">
    <property type="term" value="C:nucleus"/>
    <property type="evidence" value="ECO:0007669"/>
    <property type="project" value="UniProtKB-SubCell"/>
</dbReference>
<organism evidence="9 10">
    <name type="scientific">Cloeon dipterum</name>
    <dbReference type="NCBI Taxonomy" id="197152"/>
    <lineage>
        <taxon>Eukaryota</taxon>
        <taxon>Metazoa</taxon>
        <taxon>Ecdysozoa</taxon>
        <taxon>Arthropoda</taxon>
        <taxon>Hexapoda</taxon>
        <taxon>Insecta</taxon>
        <taxon>Pterygota</taxon>
        <taxon>Palaeoptera</taxon>
        <taxon>Ephemeroptera</taxon>
        <taxon>Pisciforma</taxon>
        <taxon>Baetidae</taxon>
        <taxon>Cloeon</taxon>
    </lineage>
</organism>
<keyword evidence="4 7" id="KW-0863">Zinc-finger</keyword>
<accession>A0A8S1DDY2</accession>
<keyword evidence="6" id="KW-0539">Nucleus</keyword>
<evidence type="ECO:0000256" key="5">
    <source>
        <dbReference type="ARBA" id="ARBA00022833"/>
    </source>
</evidence>
<feature type="domain" description="C2H2-type" evidence="8">
    <location>
        <begin position="423"/>
        <end position="446"/>
    </location>
</feature>
<dbReference type="PANTHER" id="PTHR24381:SF393">
    <property type="entry name" value="CHROMATIN-LINKED ADAPTOR FOR MSL PROTEINS, ISOFORM B"/>
    <property type="match status" value="1"/>
</dbReference>
<comment type="subcellular location">
    <subcellularLocation>
        <location evidence="1">Nucleus</location>
    </subcellularLocation>
</comment>
<feature type="domain" description="C2H2-type" evidence="8">
    <location>
        <begin position="366"/>
        <end position="394"/>
    </location>
</feature>
<sequence>MKLRTKEGKTPIQKPLCRLCECPTSDGHVLASQVDRSKLRKWAMKVMNLTERDENLPEVVEKVALICYFCIWQAEFGDESGDEAVAWWPKNLDLAENAKVLRENYSAGNVEQCWVQLEEVDLAKHTKAIPKKRNRCGGGVCVFCGKRYNYLLQHVNLKHKEAIKCGIRGCTTFFNTEEEKEQHMQVSHAKHDKSRERLEKCCEFCGNFKAFSSVSAWRKHMKRVHPEFSIRCSLSRCKKCFKSKSEMLLHVDSSHKLGKSQDLFHCKHCEYITTLKDSLRKHEEARHMPKRFKCDTCDAKFGSKSVLKTHYFKIHTFSKCKSCGQDVALAYKALHRRPSVCSKCKLKFECLGLYRLHRKSCKQTLCTCKECGKSFIYNSELNLHVRTVHTKTEKFHCEHCDYSTFSRGLVMEHIQRMHFPKTFECGACHKSFASERILKNHKYTWHEYVRCAECAQRILRQPMFKHRTVKTCLRCKCKFKCSGLLAMHVKSCVQENNNYYYCDKCPKFYRRKGKMYDHFVKKHIEN</sequence>
<dbReference type="PROSITE" id="PS00028">
    <property type="entry name" value="ZINC_FINGER_C2H2_1"/>
    <property type="match status" value="6"/>
</dbReference>
<evidence type="ECO:0000256" key="4">
    <source>
        <dbReference type="ARBA" id="ARBA00022771"/>
    </source>
</evidence>
<reference evidence="9 10" key="1">
    <citation type="submission" date="2020-04" db="EMBL/GenBank/DDBJ databases">
        <authorList>
            <person name="Alioto T."/>
            <person name="Alioto T."/>
            <person name="Gomez Garrido J."/>
        </authorList>
    </citation>
    <scope>NUCLEOTIDE SEQUENCE [LARGE SCALE GENOMIC DNA]</scope>
</reference>
<feature type="domain" description="C2H2-type" evidence="8">
    <location>
        <begin position="292"/>
        <end position="320"/>
    </location>
</feature>
<dbReference type="Pfam" id="PF00096">
    <property type="entry name" value="zf-C2H2"/>
    <property type="match status" value="1"/>
</dbReference>
<proteinExistence type="predicted"/>
<evidence type="ECO:0000256" key="7">
    <source>
        <dbReference type="PROSITE-ProRule" id="PRU00042"/>
    </source>
</evidence>
<feature type="domain" description="C2H2-type" evidence="8">
    <location>
        <begin position="230"/>
        <end position="260"/>
    </location>
</feature>
<evidence type="ECO:0000313" key="9">
    <source>
        <dbReference type="EMBL" id="CAB3378710.1"/>
    </source>
</evidence>
<dbReference type="Proteomes" id="UP000494165">
    <property type="component" value="Unassembled WGS sequence"/>
</dbReference>
<dbReference type="SUPFAM" id="SSF57667">
    <property type="entry name" value="beta-beta-alpha zinc fingers"/>
    <property type="match status" value="2"/>
</dbReference>
<evidence type="ECO:0000313" key="10">
    <source>
        <dbReference type="Proteomes" id="UP000494165"/>
    </source>
</evidence>
<keyword evidence="10" id="KW-1185">Reference proteome</keyword>
<dbReference type="AlphaFoldDB" id="A0A8S1DDY2"/>
<dbReference type="SMART" id="SM00355">
    <property type="entry name" value="ZnF_C2H2"/>
    <property type="match status" value="10"/>
</dbReference>
<dbReference type="EMBL" id="CADEPI010000171">
    <property type="protein sequence ID" value="CAB3378710.1"/>
    <property type="molecule type" value="Genomic_DNA"/>
</dbReference>
<dbReference type="GO" id="GO:0008270">
    <property type="term" value="F:zinc ion binding"/>
    <property type="evidence" value="ECO:0007669"/>
    <property type="project" value="UniProtKB-KW"/>
</dbReference>
<dbReference type="GO" id="GO:0000977">
    <property type="term" value="F:RNA polymerase II transcription regulatory region sequence-specific DNA binding"/>
    <property type="evidence" value="ECO:0007669"/>
    <property type="project" value="TreeGrafter"/>
</dbReference>
<dbReference type="Gene3D" id="3.30.160.60">
    <property type="entry name" value="Classic Zinc Finger"/>
    <property type="match status" value="3"/>
</dbReference>
<evidence type="ECO:0000256" key="6">
    <source>
        <dbReference type="ARBA" id="ARBA00023242"/>
    </source>
</evidence>
<evidence type="ECO:0000259" key="8">
    <source>
        <dbReference type="PROSITE" id="PS50157"/>
    </source>
</evidence>
<evidence type="ECO:0000256" key="3">
    <source>
        <dbReference type="ARBA" id="ARBA00022737"/>
    </source>
</evidence>
<evidence type="ECO:0000256" key="1">
    <source>
        <dbReference type="ARBA" id="ARBA00004123"/>
    </source>
</evidence>
<dbReference type="OrthoDB" id="6077919at2759"/>
<evidence type="ECO:0000256" key="2">
    <source>
        <dbReference type="ARBA" id="ARBA00022723"/>
    </source>
</evidence>
<dbReference type="PROSITE" id="PS50157">
    <property type="entry name" value="ZINC_FINGER_C2H2_2"/>
    <property type="match status" value="4"/>
</dbReference>
<name>A0A8S1DDY2_9INSE</name>
<dbReference type="PANTHER" id="PTHR24381">
    <property type="entry name" value="ZINC FINGER PROTEIN"/>
    <property type="match status" value="1"/>
</dbReference>